<feature type="compositionally biased region" description="Basic residues" evidence="8">
    <location>
        <begin position="236"/>
        <end position="245"/>
    </location>
</feature>
<dbReference type="InterPro" id="IPR038765">
    <property type="entry name" value="Papain-like_cys_pep_sf"/>
</dbReference>
<evidence type="ECO:0000256" key="5">
    <source>
        <dbReference type="ARBA" id="ARBA00022801"/>
    </source>
</evidence>
<dbReference type="Proteomes" id="UP000018721">
    <property type="component" value="Unassembled WGS sequence"/>
</dbReference>
<keyword evidence="12" id="KW-1185">Reference proteome</keyword>
<feature type="domain" description="SWIM-type" evidence="10">
    <location>
        <begin position="817"/>
        <end position="858"/>
    </location>
</feature>
<comment type="caution">
    <text evidence="11">The sequence shown here is derived from an EMBL/GenBank/DDBJ whole genome shotgun (WGS) entry which is preliminary data.</text>
</comment>
<keyword evidence="2" id="KW-0645">Protease</keyword>
<dbReference type="InterPro" id="IPR052579">
    <property type="entry name" value="Zinc_finger_SWIM"/>
</dbReference>
<comment type="similarity">
    <text evidence="1">Belongs to the peptidase C48 family.</text>
</comment>
<dbReference type="SUPFAM" id="SSF54001">
    <property type="entry name" value="Cysteine proteinases"/>
    <property type="match status" value="1"/>
</dbReference>
<evidence type="ECO:0000259" key="9">
    <source>
        <dbReference type="PROSITE" id="PS50600"/>
    </source>
</evidence>
<evidence type="ECO:0000256" key="8">
    <source>
        <dbReference type="SAM" id="MobiDB-lite"/>
    </source>
</evidence>
<accession>V9F4K1</accession>
<evidence type="ECO:0000313" key="11">
    <source>
        <dbReference type="EMBL" id="ETI46450.1"/>
    </source>
</evidence>
<feature type="compositionally biased region" description="Basic and acidic residues" evidence="8">
    <location>
        <begin position="1"/>
        <end position="10"/>
    </location>
</feature>
<feature type="region of interest" description="Disordered" evidence="8">
    <location>
        <begin position="1"/>
        <end position="150"/>
    </location>
</feature>
<feature type="region of interest" description="Disordered" evidence="8">
    <location>
        <begin position="168"/>
        <end position="338"/>
    </location>
</feature>
<dbReference type="HOGENOM" id="CLU_244352_0_0_1"/>
<evidence type="ECO:0008006" key="13">
    <source>
        <dbReference type="Google" id="ProtNLM"/>
    </source>
</evidence>
<name>V9F4K1_PHYNI</name>
<dbReference type="Gene3D" id="3.30.310.130">
    <property type="entry name" value="Ubiquitin-related"/>
    <property type="match status" value="1"/>
</dbReference>
<organism evidence="11 12">
    <name type="scientific">Phytophthora nicotianae P1569</name>
    <dbReference type="NCBI Taxonomy" id="1317065"/>
    <lineage>
        <taxon>Eukaryota</taxon>
        <taxon>Sar</taxon>
        <taxon>Stramenopiles</taxon>
        <taxon>Oomycota</taxon>
        <taxon>Peronosporomycetes</taxon>
        <taxon>Peronosporales</taxon>
        <taxon>Peronosporaceae</taxon>
        <taxon>Phytophthora</taxon>
    </lineage>
</organism>
<evidence type="ECO:0000256" key="1">
    <source>
        <dbReference type="ARBA" id="ARBA00005234"/>
    </source>
</evidence>
<dbReference type="PROSITE" id="PS50966">
    <property type="entry name" value="ZF_SWIM"/>
    <property type="match status" value="1"/>
</dbReference>
<dbReference type="eggNOG" id="ENOG502RGIA">
    <property type="taxonomic scope" value="Eukaryota"/>
</dbReference>
<reference evidence="11 12" key="1">
    <citation type="submission" date="2013-11" db="EMBL/GenBank/DDBJ databases">
        <title>The Genome Sequence of Phytophthora parasitica P1569.</title>
        <authorList>
            <consortium name="The Broad Institute Genomics Platform"/>
            <person name="Russ C."/>
            <person name="Tyler B."/>
            <person name="Panabieres F."/>
            <person name="Shan W."/>
            <person name="Tripathy S."/>
            <person name="Grunwald N."/>
            <person name="Machado M."/>
            <person name="Johnson C.S."/>
            <person name="Arredondo F."/>
            <person name="Hong C."/>
            <person name="Coffey M."/>
            <person name="Young S.K."/>
            <person name="Zeng Q."/>
            <person name="Gargeya S."/>
            <person name="Fitzgerald M."/>
            <person name="Abouelleil A."/>
            <person name="Alvarado L."/>
            <person name="Chapman S.B."/>
            <person name="Gainer-Dewar J."/>
            <person name="Goldberg J."/>
            <person name="Griggs A."/>
            <person name="Gujja S."/>
            <person name="Hansen M."/>
            <person name="Howarth C."/>
            <person name="Imamovic A."/>
            <person name="Ireland A."/>
            <person name="Larimer J."/>
            <person name="McCowan C."/>
            <person name="Murphy C."/>
            <person name="Pearson M."/>
            <person name="Poon T.W."/>
            <person name="Priest M."/>
            <person name="Roberts A."/>
            <person name="Saif S."/>
            <person name="Shea T."/>
            <person name="Sykes S."/>
            <person name="Wortman J."/>
            <person name="Nusbaum C."/>
            <person name="Birren B."/>
        </authorList>
    </citation>
    <scope>NUCLEOTIDE SEQUENCE [LARGE SCALE GENOMIC DNA]</scope>
    <source>
        <strain evidence="11 12">P1569</strain>
    </source>
</reference>
<dbReference type="PROSITE" id="PS50600">
    <property type="entry name" value="ULP_PROTEASE"/>
    <property type="match status" value="1"/>
</dbReference>
<evidence type="ECO:0000256" key="4">
    <source>
        <dbReference type="ARBA" id="ARBA00022771"/>
    </source>
</evidence>
<evidence type="ECO:0000256" key="3">
    <source>
        <dbReference type="ARBA" id="ARBA00022723"/>
    </source>
</evidence>
<dbReference type="InterPro" id="IPR003653">
    <property type="entry name" value="Peptidase_C48_C"/>
</dbReference>
<keyword evidence="6" id="KW-0862">Zinc</keyword>
<gene>
    <name evidence="11" type="ORF">F443_09147</name>
</gene>
<feature type="compositionally biased region" description="Basic and acidic residues" evidence="8">
    <location>
        <begin position="296"/>
        <end position="332"/>
    </location>
</feature>
<evidence type="ECO:0000313" key="12">
    <source>
        <dbReference type="Proteomes" id="UP000018721"/>
    </source>
</evidence>
<evidence type="ECO:0000256" key="2">
    <source>
        <dbReference type="ARBA" id="ARBA00022670"/>
    </source>
</evidence>
<evidence type="ECO:0000256" key="6">
    <source>
        <dbReference type="ARBA" id="ARBA00022833"/>
    </source>
</evidence>
<sequence length="1600" mass="176971">MRDDDGDKHPASGGSSGESKGALMTESGPAQPDRQDAHSARNSLSTAKDATKTTGGYHSEGVPCEEPDAVTTGDDDLPATGDEKSGSSHDLGDDSTASSERPDCVARPAAESTACGDSDVSAKASVGVAAGNGKAHKKPEGILRHVSGTKGATDYTVLTTSTMKGLFRVRTKPVPEPGERDVSEAGSRAGSDDSVAERAEHPDNSYITGGAPKRIFNADGKGDGAVGSKDQIVQGIRHKGKRKRGGSKEVAAGKQQKGEPKRKRTASQAGVDPSGKKKLRLYSPHVADRSTSSCEEEAKVASHEDDEKEASHEGDEKGVSQEDEEKGASHEDSDGEGLPIYLQFLEEKKPRERASKTTPEREAMIAAHVNVNNHMDPIQRKGFQHGSRGCLSLKSIALVTTSSFASARPKLSRSTTLRKHFTSISQRIAARKEYIKNGGGKRNASVNFTGCPARFDLELMNVAPPGKPPRHRLIVYNEWRMHNHTTEISGATVGVKELPTQGVVAQTVSALHDCNASSGKIAGSMSEELGRTITSQVARKFIRKLQGGSAAQSRLKLLLDSLAAEEDCEAMVIHDQMGVTCAIVVQSATQKLAFKNWGETLAMDWTHGTNNVGKNALWMKIKTFVIDKHFVEWRVLEECFPTAKVLLCQFHSIMYWKKLVSNRFGLVVAEQDTVQRYFAKMLYSKSLSAFERTYKQFCSFCAGRYPNVRSYFDKNWKECRKMWSNHLRNKYFSAGNTTTNRIESNWHLLKQLLGKKTSVDQTVASVLTHQATITRQVLQTLHRHNCSSRNPDSVPVYLRRTAGDGSIERRQDNQWMWDVTTNGKRYACNDIEWTCTCPFWTSLMLPCQHLMYVCRYGHGFEELPIMTILSRWSMAEATKLFRQLEKNASSIDTVTSTIRLRNSARWRAMSAATLSSTSNVNHTKIAFGSKARVAYLNHLQSLSGTGFYKALEKWEDFVADAVKNTDKASDTSDTDEDNYDVDITDYYDAVQLVEEMEKMQYEEKKEEADICPPTQPSTVVTLTQSATLTEQATLTETAANSAKAPTTPPLPATLSATATLPASVEPGAAQGVHVTAAEMPLSAFAPATYSEFEEASVSQISLGDINMSESSQRIIEATNDTVLGVEADSTPAQRGSNKHVPVTELVAGSQKREIELNLPRPHQGKPRKKLRQKWSAVAAKPRYVIVEYPRGLTATVAEVVKWALYTPSLKTAADSLERFLYVIPKDLVVSLQAAINDFRASKKDECKDIQKAPEVVDLTSTLSSSDGKTLAVWVTPHLEPFSSECVHTMTTFYEITRSCDWWERDLDWITQDWMKVTGRPIEFFAARTDSDGKAAPEAKQRLTHLSSEVSAMFSSTCCHTKFYHKDPTKGIFFQEVVGYVADRAWLNDAVLNYALDIITTSHVGVHVLSSFVADQRTFLSPPRAKLLSMRFVILPINIKSSNWTLIVVAVHRHGTITVHMYDPLCTTGYRKRMEKIWTAKLLPYLRAWHSQWESQVARKEEHPFPADVDIEWLMSPMQPDGYSCRVMGAAMAYSFIYGGRGFTVDAVTRDVVKVMRLRLLWVILCGSHVEPIEESLQTEAKRIGKQITAAFGKGSKKIWN</sequence>
<dbReference type="GO" id="GO:0006508">
    <property type="term" value="P:proteolysis"/>
    <property type="evidence" value="ECO:0007669"/>
    <property type="project" value="UniProtKB-KW"/>
</dbReference>
<dbReference type="EMBL" id="ANIZ01001564">
    <property type="protein sequence ID" value="ETI46450.1"/>
    <property type="molecule type" value="Genomic_DNA"/>
</dbReference>
<feature type="compositionally biased region" description="Basic and acidic residues" evidence="8">
    <location>
        <begin position="81"/>
        <end position="92"/>
    </location>
</feature>
<feature type="compositionally biased region" description="Acidic residues" evidence="8">
    <location>
        <begin position="63"/>
        <end position="77"/>
    </location>
</feature>
<evidence type="ECO:0000256" key="7">
    <source>
        <dbReference type="PROSITE-ProRule" id="PRU00325"/>
    </source>
</evidence>
<keyword evidence="4 7" id="KW-0863">Zinc-finger</keyword>
<dbReference type="GO" id="GO:0008270">
    <property type="term" value="F:zinc ion binding"/>
    <property type="evidence" value="ECO:0007669"/>
    <property type="project" value="UniProtKB-KW"/>
</dbReference>
<dbReference type="PANTHER" id="PTHR31569">
    <property type="entry name" value="SWIM-TYPE DOMAIN-CONTAINING PROTEIN"/>
    <property type="match status" value="1"/>
</dbReference>
<protein>
    <recommendedName>
        <fullName evidence="13">SWIM-type domain-containing protein</fullName>
    </recommendedName>
</protein>
<feature type="domain" description="Ubiquitin-like protease family profile" evidence="9">
    <location>
        <begin position="1369"/>
        <end position="1535"/>
    </location>
</feature>
<dbReference type="PANTHER" id="PTHR31569:SF4">
    <property type="entry name" value="SWIM-TYPE DOMAIN-CONTAINING PROTEIN"/>
    <property type="match status" value="1"/>
</dbReference>
<keyword evidence="5" id="KW-0378">Hydrolase</keyword>
<dbReference type="GO" id="GO:0008234">
    <property type="term" value="F:cysteine-type peptidase activity"/>
    <property type="evidence" value="ECO:0007669"/>
    <property type="project" value="InterPro"/>
</dbReference>
<feature type="compositionally biased region" description="Polar residues" evidence="8">
    <location>
        <begin position="40"/>
        <end position="56"/>
    </location>
</feature>
<feature type="compositionally biased region" description="Low complexity" evidence="8">
    <location>
        <begin position="117"/>
        <end position="133"/>
    </location>
</feature>
<dbReference type="InterPro" id="IPR006564">
    <property type="entry name" value="Znf_PMZ"/>
</dbReference>
<keyword evidence="3" id="KW-0479">Metal-binding</keyword>
<dbReference type="Gene3D" id="1.10.418.20">
    <property type="match status" value="1"/>
</dbReference>
<dbReference type="SMART" id="SM00575">
    <property type="entry name" value="ZnF_PMZ"/>
    <property type="match status" value="1"/>
</dbReference>
<proteinExistence type="inferred from homology"/>
<dbReference type="OrthoDB" id="89398at2759"/>
<dbReference type="InterPro" id="IPR007527">
    <property type="entry name" value="Znf_SWIM"/>
</dbReference>
<evidence type="ECO:0000259" key="10">
    <source>
        <dbReference type="PROSITE" id="PS50966"/>
    </source>
</evidence>